<dbReference type="GO" id="GO:0005615">
    <property type="term" value="C:extracellular space"/>
    <property type="evidence" value="ECO:0007669"/>
    <property type="project" value="TreeGrafter"/>
</dbReference>
<dbReference type="Proteomes" id="UP000596742">
    <property type="component" value="Unassembled WGS sequence"/>
</dbReference>
<dbReference type="OrthoDB" id="6106445at2759"/>
<feature type="domain" description="VWFC" evidence="3">
    <location>
        <begin position="207"/>
        <end position="272"/>
    </location>
</feature>
<feature type="domain" description="VWFC" evidence="3">
    <location>
        <begin position="138"/>
        <end position="198"/>
    </location>
</feature>
<evidence type="ECO:0000256" key="1">
    <source>
        <dbReference type="ARBA" id="ARBA00022729"/>
    </source>
</evidence>
<dbReference type="EMBL" id="UYJE01003399">
    <property type="protein sequence ID" value="VDI18952.1"/>
    <property type="molecule type" value="Genomic_DNA"/>
</dbReference>
<dbReference type="InterPro" id="IPR001007">
    <property type="entry name" value="VWF_dom"/>
</dbReference>
<protein>
    <recommendedName>
        <fullName evidence="3">VWFC domain-containing protein</fullName>
    </recommendedName>
</protein>
<comment type="caution">
    <text evidence="4">The sequence shown here is derived from an EMBL/GenBank/DDBJ whole genome shotgun (WGS) entry which is preliminary data.</text>
</comment>
<evidence type="ECO:0000259" key="3">
    <source>
        <dbReference type="PROSITE" id="PS50184"/>
    </source>
</evidence>
<dbReference type="InterPro" id="IPR003582">
    <property type="entry name" value="ShKT_dom"/>
</dbReference>
<dbReference type="SMART" id="SM00254">
    <property type="entry name" value="ShKT"/>
    <property type="match status" value="2"/>
</dbReference>
<dbReference type="GO" id="GO:0007155">
    <property type="term" value="P:cell adhesion"/>
    <property type="evidence" value="ECO:0007669"/>
    <property type="project" value="TreeGrafter"/>
</dbReference>
<dbReference type="AlphaFoldDB" id="A0A8B6DH47"/>
<gene>
    <name evidence="4" type="ORF">MGAL_10B051863</name>
</gene>
<evidence type="ECO:0000313" key="5">
    <source>
        <dbReference type="Proteomes" id="UP000596742"/>
    </source>
</evidence>
<feature type="chain" id="PRO_5032561529" description="VWFC domain-containing protein" evidence="2">
    <location>
        <begin position="24"/>
        <end position="283"/>
    </location>
</feature>
<dbReference type="SUPFAM" id="SSF57603">
    <property type="entry name" value="FnI-like domain"/>
    <property type="match status" value="1"/>
</dbReference>
<dbReference type="InterPro" id="IPR050941">
    <property type="entry name" value="CCN"/>
</dbReference>
<dbReference type="PROSITE" id="PS01208">
    <property type="entry name" value="VWFC_1"/>
    <property type="match status" value="1"/>
</dbReference>
<dbReference type="GO" id="GO:0005178">
    <property type="term" value="F:integrin binding"/>
    <property type="evidence" value="ECO:0007669"/>
    <property type="project" value="TreeGrafter"/>
</dbReference>
<organism evidence="4 5">
    <name type="scientific">Mytilus galloprovincialis</name>
    <name type="common">Mediterranean mussel</name>
    <dbReference type="NCBI Taxonomy" id="29158"/>
    <lineage>
        <taxon>Eukaryota</taxon>
        <taxon>Metazoa</taxon>
        <taxon>Spiralia</taxon>
        <taxon>Lophotrochozoa</taxon>
        <taxon>Mollusca</taxon>
        <taxon>Bivalvia</taxon>
        <taxon>Autobranchia</taxon>
        <taxon>Pteriomorphia</taxon>
        <taxon>Mytilida</taxon>
        <taxon>Mytiloidea</taxon>
        <taxon>Mytilidae</taxon>
        <taxon>Mytilinae</taxon>
        <taxon>Mytilus</taxon>
    </lineage>
</organism>
<dbReference type="GO" id="GO:0045597">
    <property type="term" value="P:positive regulation of cell differentiation"/>
    <property type="evidence" value="ECO:0007669"/>
    <property type="project" value="TreeGrafter"/>
</dbReference>
<dbReference type="PANTHER" id="PTHR11348">
    <property type="entry name" value="CONNECTIVE TISSUE GROWTH FACTOR-RELATED"/>
    <property type="match status" value="1"/>
</dbReference>
<keyword evidence="1 2" id="KW-0732">Signal</keyword>
<proteinExistence type="predicted"/>
<dbReference type="PROSITE" id="PS50184">
    <property type="entry name" value="VWFC_2"/>
    <property type="match status" value="2"/>
</dbReference>
<dbReference type="SMART" id="SM00214">
    <property type="entry name" value="VWC"/>
    <property type="match status" value="2"/>
</dbReference>
<evidence type="ECO:0000313" key="4">
    <source>
        <dbReference type="EMBL" id="VDI18952.1"/>
    </source>
</evidence>
<name>A0A8B6DH47_MYTGA</name>
<sequence length="283" mass="31472">MNITKAWIICTVALFQTVTLSIAAVHTTVAPMSNPQDYSSVPTSTTNYITEPSCFDKLNNCGDFGNDACLGIFHYWAIDNCLRHCGLCYTLFTTAQKGCHDKQPEICSSQEDIICLNAAYKAYAEDNCQKTCYLCPAKNCSFNGVDYQHNAQWKDGCNKNCTCFNGLYNCVDICQSYPNVPPNWELVKLPGECCYGCQLGTIIGTDMTCSYGGKEYKQDETWTDGCKFSCVCNDAINGQYQCKKLCPKWDLPDVCYWNPAPPGKCCSQPECPPPYVITGYPDN</sequence>
<reference evidence="4" key="1">
    <citation type="submission" date="2018-11" db="EMBL/GenBank/DDBJ databases">
        <authorList>
            <person name="Alioto T."/>
            <person name="Alioto T."/>
        </authorList>
    </citation>
    <scope>NUCLEOTIDE SEQUENCE</scope>
</reference>
<keyword evidence="5" id="KW-1185">Reference proteome</keyword>
<evidence type="ECO:0000256" key="2">
    <source>
        <dbReference type="SAM" id="SignalP"/>
    </source>
</evidence>
<feature type="signal peptide" evidence="2">
    <location>
        <begin position="1"/>
        <end position="23"/>
    </location>
</feature>
<accession>A0A8B6DH47</accession>